<keyword evidence="1" id="KW-1133">Transmembrane helix</keyword>
<keyword evidence="3" id="KW-1185">Reference proteome</keyword>
<organism evidence="2 3">
    <name type="scientific">Weissella ceti</name>
    <dbReference type="NCBI Taxonomy" id="759620"/>
    <lineage>
        <taxon>Bacteria</taxon>
        <taxon>Bacillati</taxon>
        <taxon>Bacillota</taxon>
        <taxon>Bacilli</taxon>
        <taxon>Lactobacillales</taxon>
        <taxon>Lactobacillaceae</taxon>
        <taxon>Weissella</taxon>
    </lineage>
</organism>
<dbReference type="Proteomes" id="UP001526225">
    <property type="component" value="Unassembled WGS sequence"/>
</dbReference>
<evidence type="ECO:0000313" key="2">
    <source>
        <dbReference type="EMBL" id="MCW0952623.1"/>
    </source>
</evidence>
<reference evidence="2 3" key="1">
    <citation type="submission" date="2022-10" db="EMBL/GenBank/DDBJ databases">
        <title>Weissella fermenti sp. nov., isolated from fermented cabbage.</title>
        <authorList>
            <person name="Lee J.K."/>
            <person name="Baek J.H."/>
            <person name="Choi D.G."/>
            <person name="Kim J.M."/>
            <person name="Jeon C.O."/>
        </authorList>
    </citation>
    <scope>NUCLEOTIDE SEQUENCE [LARGE SCALE GENOMIC DNA]</scope>
    <source>
        <strain evidence="2 3">KACC 18534</strain>
    </source>
</reference>
<gene>
    <name evidence="2" type="ORF">OIT44_00845</name>
</gene>
<evidence type="ECO:0000256" key="1">
    <source>
        <dbReference type="SAM" id="Phobius"/>
    </source>
</evidence>
<dbReference type="Pfam" id="PF13253">
    <property type="entry name" value="DUF4044"/>
    <property type="match status" value="1"/>
</dbReference>
<accession>A0ABT3E2J2</accession>
<dbReference type="InterPro" id="IPR025270">
    <property type="entry name" value="DUF4044"/>
</dbReference>
<keyword evidence="1" id="KW-0472">Membrane</keyword>
<sequence length="39" mass="4427">MAVKKRKSTMQKIIQVFVVFMLALMILSSLVVLLSAIQF</sequence>
<dbReference type="RefSeq" id="WP_213409234.1">
    <property type="nucleotide sequence ID" value="NZ_CP074441.1"/>
</dbReference>
<name>A0ABT3E2J2_9LACO</name>
<proteinExistence type="predicted"/>
<keyword evidence="1" id="KW-0812">Transmembrane</keyword>
<evidence type="ECO:0000313" key="3">
    <source>
        <dbReference type="Proteomes" id="UP001526225"/>
    </source>
</evidence>
<protein>
    <submittedName>
        <fullName evidence="2">DUF4044 domain-containing protein</fullName>
    </submittedName>
</protein>
<feature type="transmembrane region" description="Helical" evidence="1">
    <location>
        <begin position="12"/>
        <end position="37"/>
    </location>
</feature>
<comment type="caution">
    <text evidence="2">The sequence shown here is derived from an EMBL/GenBank/DDBJ whole genome shotgun (WGS) entry which is preliminary data.</text>
</comment>
<dbReference type="EMBL" id="JAOZFE010000001">
    <property type="protein sequence ID" value="MCW0952623.1"/>
    <property type="molecule type" value="Genomic_DNA"/>
</dbReference>